<dbReference type="OrthoDB" id="9781757at2"/>
<dbReference type="EMBL" id="SNWQ01000033">
    <property type="protein sequence ID" value="TDO33275.1"/>
    <property type="molecule type" value="Genomic_DNA"/>
</dbReference>
<dbReference type="PANTHER" id="PTHR41252:SF1">
    <property type="entry name" value="BLR2505 PROTEIN"/>
    <property type="match status" value="1"/>
</dbReference>
<gene>
    <name evidence="2" type="ORF">EV643_13373</name>
</gene>
<protein>
    <recommendedName>
        <fullName evidence="1">SnoaL-like domain-containing protein</fullName>
    </recommendedName>
</protein>
<evidence type="ECO:0000313" key="3">
    <source>
        <dbReference type="Proteomes" id="UP000295388"/>
    </source>
</evidence>
<dbReference type="AlphaFoldDB" id="A0A4R6JFD6"/>
<organism evidence="2 3">
    <name type="scientific">Kribbella caucasensis</name>
    <dbReference type="NCBI Taxonomy" id="2512215"/>
    <lineage>
        <taxon>Bacteria</taxon>
        <taxon>Bacillati</taxon>
        <taxon>Actinomycetota</taxon>
        <taxon>Actinomycetes</taxon>
        <taxon>Propionibacteriales</taxon>
        <taxon>Kribbellaceae</taxon>
        <taxon>Kribbella</taxon>
    </lineage>
</organism>
<evidence type="ECO:0000313" key="2">
    <source>
        <dbReference type="EMBL" id="TDO33275.1"/>
    </source>
</evidence>
<evidence type="ECO:0000259" key="1">
    <source>
        <dbReference type="Pfam" id="PF12680"/>
    </source>
</evidence>
<accession>A0A4R6JFD6</accession>
<dbReference type="PANTHER" id="PTHR41252">
    <property type="entry name" value="BLR2505 PROTEIN"/>
    <property type="match status" value="1"/>
</dbReference>
<comment type="caution">
    <text evidence="2">The sequence shown here is derived from an EMBL/GenBank/DDBJ whole genome shotgun (WGS) entry which is preliminary data.</text>
</comment>
<dbReference type="SUPFAM" id="SSF54427">
    <property type="entry name" value="NTF2-like"/>
    <property type="match status" value="1"/>
</dbReference>
<dbReference type="Proteomes" id="UP000295388">
    <property type="component" value="Unassembled WGS sequence"/>
</dbReference>
<dbReference type="RefSeq" id="WP_133805402.1">
    <property type="nucleotide sequence ID" value="NZ_SNWQ01000033.1"/>
</dbReference>
<dbReference type="Gene3D" id="3.10.450.50">
    <property type="match status" value="1"/>
</dbReference>
<dbReference type="Pfam" id="PF12680">
    <property type="entry name" value="SnoaL_2"/>
    <property type="match status" value="1"/>
</dbReference>
<keyword evidence="3" id="KW-1185">Reference proteome</keyword>
<dbReference type="InterPro" id="IPR037401">
    <property type="entry name" value="SnoaL-like"/>
</dbReference>
<proteinExistence type="predicted"/>
<dbReference type="InterPro" id="IPR032710">
    <property type="entry name" value="NTF2-like_dom_sf"/>
</dbReference>
<reference evidence="2 3" key="1">
    <citation type="submission" date="2019-03" db="EMBL/GenBank/DDBJ databases">
        <title>Genomic Encyclopedia of Type Strains, Phase III (KMG-III): the genomes of soil and plant-associated and newly described type strains.</title>
        <authorList>
            <person name="Whitman W."/>
        </authorList>
    </citation>
    <scope>NUCLEOTIDE SEQUENCE [LARGE SCALE GENOMIC DNA]</scope>
    <source>
        <strain evidence="2 3">VKM Ac-2527</strain>
    </source>
</reference>
<feature type="domain" description="SnoaL-like" evidence="1">
    <location>
        <begin position="10"/>
        <end position="116"/>
    </location>
</feature>
<sequence>MSENNVRIAEATYEAFARGDLPAVLESFHPDVEWHAAEGLPWGGVHKGRDAVAQDVFGALMAAFEDFQLGFEQFIDGGDFVVALGRYSATARGTGKPLDAAFAHVWELEDGKLKRYYHYTDTLKFQQALS</sequence>
<name>A0A4R6JFD6_9ACTN</name>